<accession>A0A645I5N5</accession>
<gene>
    <name evidence="1" type="ORF">SDC9_193672</name>
</gene>
<organism evidence="1">
    <name type="scientific">bioreactor metagenome</name>
    <dbReference type="NCBI Taxonomy" id="1076179"/>
    <lineage>
        <taxon>unclassified sequences</taxon>
        <taxon>metagenomes</taxon>
        <taxon>ecological metagenomes</taxon>
    </lineage>
</organism>
<sequence>MTDARYHRQGKLSTRSRQKIRIKARQIGCSPTSPNNNHHIELIYPGMNLIERLQNRVFNLIALHQGRKQLRIKIKAERVTL</sequence>
<protein>
    <submittedName>
        <fullName evidence="1">Uncharacterized protein</fullName>
    </submittedName>
</protein>
<name>A0A645I5N5_9ZZZZ</name>
<evidence type="ECO:0000313" key="1">
    <source>
        <dbReference type="EMBL" id="MPN46092.1"/>
    </source>
</evidence>
<comment type="caution">
    <text evidence="1">The sequence shown here is derived from an EMBL/GenBank/DDBJ whole genome shotgun (WGS) entry which is preliminary data.</text>
</comment>
<reference evidence="1" key="1">
    <citation type="submission" date="2019-08" db="EMBL/GenBank/DDBJ databases">
        <authorList>
            <person name="Kucharzyk K."/>
            <person name="Murdoch R.W."/>
            <person name="Higgins S."/>
            <person name="Loffler F."/>
        </authorList>
    </citation>
    <scope>NUCLEOTIDE SEQUENCE</scope>
</reference>
<dbReference type="AlphaFoldDB" id="A0A645I5N5"/>
<dbReference type="EMBL" id="VSSQ01106456">
    <property type="protein sequence ID" value="MPN46092.1"/>
    <property type="molecule type" value="Genomic_DNA"/>
</dbReference>
<proteinExistence type="predicted"/>